<dbReference type="EMBL" id="JAPFFK010000013">
    <property type="protein sequence ID" value="KAJ6726046.1"/>
    <property type="molecule type" value="Genomic_DNA"/>
</dbReference>
<proteinExistence type="predicted"/>
<accession>A0A9Q0U9P6</accession>
<evidence type="ECO:0000313" key="2">
    <source>
        <dbReference type="Proteomes" id="UP001151532"/>
    </source>
</evidence>
<organism evidence="1 2">
    <name type="scientific">Salix purpurea</name>
    <name type="common">Purple osier willow</name>
    <dbReference type="NCBI Taxonomy" id="77065"/>
    <lineage>
        <taxon>Eukaryota</taxon>
        <taxon>Viridiplantae</taxon>
        <taxon>Streptophyta</taxon>
        <taxon>Embryophyta</taxon>
        <taxon>Tracheophyta</taxon>
        <taxon>Spermatophyta</taxon>
        <taxon>Magnoliopsida</taxon>
        <taxon>eudicotyledons</taxon>
        <taxon>Gunneridae</taxon>
        <taxon>Pentapetalae</taxon>
        <taxon>rosids</taxon>
        <taxon>fabids</taxon>
        <taxon>Malpighiales</taxon>
        <taxon>Salicaceae</taxon>
        <taxon>Saliceae</taxon>
        <taxon>Salix</taxon>
    </lineage>
</organism>
<evidence type="ECO:0000313" key="1">
    <source>
        <dbReference type="EMBL" id="KAJ6726046.1"/>
    </source>
</evidence>
<sequence>MPTSFFFPDACNAGSSMHYDKPIMMMKIIKPLWLIFQGI</sequence>
<dbReference type="AlphaFoldDB" id="A0A9Q0U9P6"/>
<reference evidence="1" key="2">
    <citation type="journal article" date="2023" name="Int. J. Mol. Sci.">
        <title>De Novo Assembly and Annotation of 11 Diverse Shrub Willow (Salix) Genomes Reveals Novel Gene Organization in Sex-Linked Regions.</title>
        <authorList>
            <person name="Hyden B."/>
            <person name="Feng K."/>
            <person name="Yates T.B."/>
            <person name="Jawdy S."/>
            <person name="Cereghino C."/>
            <person name="Smart L.B."/>
            <person name="Muchero W."/>
        </authorList>
    </citation>
    <scope>NUCLEOTIDE SEQUENCE</scope>
    <source>
        <tissue evidence="1">Shoot tip</tissue>
    </source>
</reference>
<dbReference type="Proteomes" id="UP001151532">
    <property type="component" value="Chromosome 8"/>
</dbReference>
<keyword evidence="2" id="KW-1185">Reference proteome</keyword>
<gene>
    <name evidence="1" type="ORF">OIU79_004246</name>
</gene>
<protein>
    <submittedName>
        <fullName evidence="1">Uncharacterized protein</fullName>
    </submittedName>
</protein>
<name>A0A9Q0U9P6_SALPP</name>
<reference evidence="1" key="1">
    <citation type="submission" date="2022-11" db="EMBL/GenBank/DDBJ databases">
        <authorList>
            <person name="Hyden B.L."/>
            <person name="Feng K."/>
            <person name="Yates T."/>
            <person name="Jawdy S."/>
            <person name="Smart L.B."/>
            <person name="Muchero W."/>
        </authorList>
    </citation>
    <scope>NUCLEOTIDE SEQUENCE</scope>
    <source>
        <tissue evidence="1">Shoot tip</tissue>
    </source>
</reference>
<comment type="caution">
    <text evidence="1">The sequence shown here is derived from an EMBL/GenBank/DDBJ whole genome shotgun (WGS) entry which is preliminary data.</text>
</comment>